<dbReference type="RefSeq" id="WP_152569193.1">
    <property type="nucleotide sequence ID" value="NZ_JACHET010000001.1"/>
</dbReference>
<feature type="transmembrane region" description="Helical" evidence="1">
    <location>
        <begin position="87"/>
        <end position="118"/>
    </location>
</feature>
<feature type="transmembrane region" description="Helical" evidence="1">
    <location>
        <begin position="62"/>
        <end position="81"/>
    </location>
</feature>
<comment type="caution">
    <text evidence="2">The sequence shown here is derived from an EMBL/GenBank/DDBJ whole genome shotgun (WGS) entry which is preliminary data.</text>
</comment>
<protein>
    <submittedName>
        <fullName evidence="2">Uncharacterized protein</fullName>
    </submittedName>
</protein>
<proteinExistence type="predicted"/>
<dbReference type="AlphaFoldDB" id="A0A841KHZ8"/>
<feature type="transmembrane region" description="Helical" evidence="1">
    <location>
        <begin position="34"/>
        <end position="55"/>
    </location>
</feature>
<dbReference type="Proteomes" id="UP000560000">
    <property type="component" value="Unassembled WGS sequence"/>
</dbReference>
<reference evidence="2 3" key="1">
    <citation type="submission" date="2020-08" db="EMBL/GenBank/DDBJ databases">
        <title>Genomic Encyclopedia of Type Strains, Phase IV (KMG-IV): sequencing the most valuable type-strain genomes for metagenomic binning, comparative biology and taxonomic classification.</title>
        <authorList>
            <person name="Goeker M."/>
        </authorList>
    </citation>
    <scope>NUCLEOTIDE SEQUENCE [LARGE SCALE GENOMIC DNA]</scope>
    <source>
        <strain evidence="2 3">DSM 107085</strain>
    </source>
</reference>
<name>A0A841KHZ8_9GAMM</name>
<organism evidence="2 3">
    <name type="scientific">Oleiagrimonas soli</name>
    <dbReference type="NCBI Taxonomy" id="1543381"/>
    <lineage>
        <taxon>Bacteria</taxon>
        <taxon>Pseudomonadati</taxon>
        <taxon>Pseudomonadota</taxon>
        <taxon>Gammaproteobacteria</taxon>
        <taxon>Lysobacterales</taxon>
        <taxon>Rhodanobacteraceae</taxon>
        <taxon>Oleiagrimonas</taxon>
    </lineage>
</organism>
<sequence>MAAQDKVMAGILVLHSTLGAVWTFVVASRFGFPALFLVLNFALVLVGLTAGIGWFRERRWAGVLGLLFFAVQLIHVAAPNFHFSFTLGFSVIVAMGWFGGVRLGINLYALVLLFWLGIRVVSLNGSLKHADAQPDASGS</sequence>
<keyword evidence="1" id="KW-0812">Transmembrane</keyword>
<gene>
    <name evidence="2" type="ORF">HNQ86_002117</name>
</gene>
<evidence type="ECO:0000256" key="1">
    <source>
        <dbReference type="SAM" id="Phobius"/>
    </source>
</evidence>
<keyword evidence="1" id="KW-0472">Membrane</keyword>
<dbReference type="EMBL" id="JACHET010000001">
    <property type="protein sequence ID" value="MBB6184772.1"/>
    <property type="molecule type" value="Genomic_DNA"/>
</dbReference>
<evidence type="ECO:0000313" key="2">
    <source>
        <dbReference type="EMBL" id="MBB6184772.1"/>
    </source>
</evidence>
<dbReference type="OrthoDB" id="6058359at2"/>
<feature type="transmembrane region" description="Helical" evidence="1">
    <location>
        <begin position="7"/>
        <end position="28"/>
    </location>
</feature>
<keyword evidence="1" id="KW-1133">Transmembrane helix</keyword>
<accession>A0A841KHZ8</accession>
<evidence type="ECO:0000313" key="3">
    <source>
        <dbReference type="Proteomes" id="UP000560000"/>
    </source>
</evidence>